<keyword evidence="2" id="KW-0812">Transmembrane</keyword>
<sequence>MTIGEQLQNARKTQQFTQQEVADTLHVARQTISNWETGRSYPDIASLLSLSRIYALSLDDLLKGDGEMVQALQAKEQERRLAKGMFWGSWAVNVVILGLEVLSYLQVPGTAHGSLVSATLVLVLLINLGVLANATVRYRRLTANTPLRLKRWVGGFSGLAGFALIGGYLAWGLSWTLAGMAVGLITVGGAAVGYGWWILKR</sequence>
<keyword evidence="1" id="KW-0238">DNA-binding</keyword>
<evidence type="ECO:0000256" key="1">
    <source>
        <dbReference type="ARBA" id="ARBA00023125"/>
    </source>
</evidence>
<dbReference type="Gene3D" id="1.10.260.40">
    <property type="entry name" value="lambda repressor-like DNA-binding domains"/>
    <property type="match status" value="1"/>
</dbReference>
<keyword evidence="5" id="KW-1185">Reference proteome</keyword>
<dbReference type="CDD" id="cd00093">
    <property type="entry name" value="HTH_XRE"/>
    <property type="match status" value="1"/>
</dbReference>
<keyword evidence="2" id="KW-1133">Transmembrane helix</keyword>
<reference evidence="5" key="1">
    <citation type="journal article" date="2019" name="Int. J. Syst. Evol. Microbiol.">
        <title>The Global Catalogue of Microorganisms (GCM) 10K type strain sequencing project: providing services to taxonomists for standard genome sequencing and annotation.</title>
        <authorList>
            <consortium name="The Broad Institute Genomics Platform"/>
            <consortium name="The Broad Institute Genome Sequencing Center for Infectious Disease"/>
            <person name="Wu L."/>
            <person name="Ma J."/>
        </authorList>
    </citation>
    <scope>NUCLEOTIDE SEQUENCE [LARGE SCALE GENOMIC DNA]</scope>
    <source>
        <strain evidence="5">CCM 8903</strain>
    </source>
</reference>
<dbReference type="PANTHER" id="PTHR46558:SF15">
    <property type="entry name" value="HELIX-TURN-HELIX DOMAIN PROTEIN"/>
    <property type="match status" value="1"/>
</dbReference>
<dbReference type="InterPro" id="IPR010982">
    <property type="entry name" value="Lambda_DNA-bd_dom_sf"/>
</dbReference>
<proteinExistence type="predicted"/>
<dbReference type="Proteomes" id="UP001597252">
    <property type="component" value="Unassembled WGS sequence"/>
</dbReference>
<gene>
    <name evidence="4" type="ORF">ACFQ5J_08060</name>
</gene>
<feature type="domain" description="HTH cro/C1-type" evidence="3">
    <location>
        <begin position="7"/>
        <end position="61"/>
    </location>
</feature>
<dbReference type="InterPro" id="IPR001387">
    <property type="entry name" value="Cro/C1-type_HTH"/>
</dbReference>
<evidence type="ECO:0000256" key="2">
    <source>
        <dbReference type="SAM" id="Phobius"/>
    </source>
</evidence>
<dbReference type="Pfam" id="PF01381">
    <property type="entry name" value="HTH_3"/>
    <property type="match status" value="1"/>
</dbReference>
<evidence type="ECO:0000313" key="5">
    <source>
        <dbReference type="Proteomes" id="UP001597252"/>
    </source>
</evidence>
<evidence type="ECO:0000259" key="3">
    <source>
        <dbReference type="PROSITE" id="PS50943"/>
    </source>
</evidence>
<dbReference type="SMART" id="SM00530">
    <property type="entry name" value="HTH_XRE"/>
    <property type="match status" value="1"/>
</dbReference>
<comment type="caution">
    <text evidence="4">The sequence shown here is derived from an EMBL/GenBank/DDBJ whole genome shotgun (WGS) entry which is preliminary data.</text>
</comment>
<feature type="transmembrane region" description="Helical" evidence="2">
    <location>
        <begin position="85"/>
        <end position="105"/>
    </location>
</feature>
<name>A0ABW4E5M4_9LACO</name>
<feature type="transmembrane region" description="Helical" evidence="2">
    <location>
        <begin position="152"/>
        <end position="171"/>
    </location>
</feature>
<evidence type="ECO:0000313" key="4">
    <source>
        <dbReference type="EMBL" id="MFD1485182.1"/>
    </source>
</evidence>
<feature type="transmembrane region" description="Helical" evidence="2">
    <location>
        <begin position="111"/>
        <end position="131"/>
    </location>
</feature>
<dbReference type="RefSeq" id="WP_125754251.1">
    <property type="nucleotide sequence ID" value="NZ_JBHTON010000022.1"/>
</dbReference>
<dbReference type="PANTHER" id="PTHR46558">
    <property type="entry name" value="TRACRIPTIONAL REGULATORY PROTEIN-RELATED-RELATED"/>
    <property type="match status" value="1"/>
</dbReference>
<dbReference type="SUPFAM" id="SSF47413">
    <property type="entry name" value="lambda repressor-like DNA-binding domains"/>
    <property type="match status" value="1"/>
</dbReference>
<dbReference type="PROSITE" id="PS50943">
    <property type="entry name" value="HTH_CROC1"/>
    <property type="match status" value="1"/>
</dbReference>
<feature type="transmembrane region" description="Helical" evidence="2">
    <location>
        <begin position="177"/>
        <end position="199"/>
    </location>
</feature>
<keyword evidence="2" id="KW-0472">Membrane</keyword>
<organism evidence="4 5">
    <name type="scientific">Lacticaseibacillus baoqingensis</name>
    <dbReference type="NCBI Taxonomy" id="2486013"/>
    <lineage>
        <taxon>Bacteria</taxon>
        <taxon>Bacillati</taxon>
        <taxon>Bacillota</taxon>
        <taxon>Bacilli</taxon>
        <taxon>Lactobacillales</taxon>
        <taxon>Lactobacillaceae</taxon>
        <taxon>Lacticaseibacillus</taxon>
    </lineage>
</organism>
<dbReference type="EMBL" id="JBHTON010000022">
    <property type="protein sequence ID" value="MFD1485182.1"/>
    <property type="molecule type" value="Genomic_DNA"/>
</dbReference>
<accession>A0ABW4E5M4</accession>
<protein>
    <submittedName>
        <fullName evidence="4">Helix-turn-helix domain-containing protein</fullName>
    </submittedName>
</protein>